<sequence>MVNLALKLSVVVQTALLLLALQHATTPANAFFGRGRPAGFNSTDIVSRYADVETSDPVIQRAANAQPSSKGAQTYENNEDGNDDDDDDEYDVLEIITSFEPEQDEAVGAGKMRKRGGPTPCPAQHTQRQRRSLQTPLPHHKRESEPETYHEEEEVTKTIHQTVNRRCTQNARRAPQPTPQTKPKQLKKRYVSNFQPPAGYRYSWGIDGSRVSYGTFTGQYLSRTTIFGASAVGQSEVDTCSARCENTNGCGFFHPVQMNGGSEGAVICVLYTVKQSKSAATWTGGAGSAGGSVAFSYGFTRNAGAAAGVANFQAPSGYLFSWGIEGARVSYGTSTGQYISRSTIVGATVVGQNEVATCSARCNDAKGCGFFHPIQMSGGSAGAVICALYTVEQPKSAATWTKGAGSAGGDVKLSYGLIRNAGPSPGNPAATTSVKTTSTTAKTTSTTPKPTTSSTSSRATTTSTSSTPKTTTSSSSPVPTTSSTSTRSSTSSTSTRSSTSSTTSTSTRSSTSSTSTRTSISTTSTTSSTSSSKTTSSTSSSSSSTTSSSTSSSTSSTVTPTPTPKVYSLMANYKGANFYDNMYFFTFKDPTNGMVDYVGRNEASSLGLVKTTSGGQVYMGYATTRIYPPTPTTTSTTASSTSTSSSSTSTSASSSTSTRAAGRRAISTSSSSSSASTSTSSSSSSASSSAGSFGAQAVTTSSSISGSSSTSSSTSSAAATSSAAPIPYMKSVRVSSYDTFTTGVFILDASHMPVGCGVWPAWWTVPTNPAGGWPNGGEIDIVEGISFTSQNTYSVHTVPGCRVNATTNSQMGQYQLTNITMATNCASAETGNQGCGVQSSLRNDYGVGYNNNGGGIHAMVWDKDEGIKAWFFPRSATPADITAGTPDPTGWGTPQGSWPAQSCDPTTFFFNHVSVFSNTICGDWAGDKTLWNNAWNGQAQSCAQMTGYPTCQSYVQSKDVDFSQAYWLINSVKIYQTERTS</sequence>
<dbReference type="InterPro" id="IPR050546">
    <property type="entry name" value="Glycosyl_Hydrlase_16"/>
</dbReference>
<organism evidence="1 2">
    <name type="scientific">Pseudozyma antarctica</name>
    <name type="common">Yeast</name>
    <name type="synonym">Candida antarctica</name>
    <dbReference type="NCBI Taxonomy" id="84753"/>
    <lineage>
        <taxon>Eukaryota</taxon>
        <taxon>Fungi</taxon>
        <taxon>Dikarya</taxon>
        <taxon>Basidiomycota</taxon>
        <taxon>Ustilaginomycotina</taxon>
        <taxon>Ustilaginomycetes</taxon>
        <taxon>Ustilaginales</taxon>
        <taxon>Ustilaginaceae</taxon>
        <taxon>Moesziomyces</taxon>
    </lineage>
</organism>
<dbReference type="AlphaFoldDB" id="A0A081CHV4"/>
<reference evidence="2" key="1">
    <citation type="journal article" date="2014" name="Genome Announc.">
        <title>Draft Genome Sequence of the Yeast Pseudozyma antarctica Type Strain JCM10317, a Producer of the Glycolipid Biosurfactants, Mannosylerythritol Lipids.</title>
        <authorList>
            <person name="Saika A."/>
            <person name="Koike H."/>
            <person name="Hori T."/>
            <person name="Fukuoka T."/>
            <person name="Sato S."/>
            <person name="Habe H."/>
            <person name="Kitamoto D."/>
            <person name="Morita T."/>
        </authorList>
    </citation>
    <scope>NUCLEOTIDE SEQUENCE [LARGE SCALE GENOMIC DNA]</scope>
    <source>
        <strain evidence="2">JCM 10317</strain>
    </source>
</reference>
<dbReference type="Gene3D" id="2.60.120.200">
    <property type="match status" value="2"/>
</dbReference>
<dbReference type="InterPro" id="IPR013320">
    <property type="entry name" value="ConA-like_dom_sf"/>
</dbReference>
<evidence type="ECO:0000313" key="1">
    <source>
        <dbReference type="EMBL" id="GAK66250.1"/>
    </source>
</evidence>
<dbReference type="HOGENOM" id="CLU_352735_0_0_1"/>
<dbReference type="PANTHER" id="PTHR10963:SF24">
    <property type="entry name" value="GLYCOSIDASE C21B10.07-RELATED"/>
    <property type="match status" value="1"/>
</dbReference>
<dbReference type="GO" id="GO:0009251">
    <property type="term" value="P:glucan catabolic process"/>
    <property type="evidence" value="ECO:0007669"/>
    <property type="project" value="TreeGrafter"/>
</dbReference>
<dbReference type="PROSITE" id="PS51762">
    <property type="entry name" value="GH16_2"/>
    <property type="match status" value="1"/>
</dbReference>
<accession>A0A081CHV4</accession>
<evidence type="ECO:0000313" key="2">
    <source>
        <dbReference type="Proteomes" id="UP000053758"/>
    </source>
</evidence>
<dbReference type="PANTHER" id="PTHR10963">
    <property type="entry name" value="GLYCOSYL HYDROLASE-RELATED"/>
    <property type="match status" value="1"/>
</dbReference>
<dbReference type="OrthoDB" id="192832at2759"/>
<dbReference type="InterPro" id="IPR000757">
    <property type="entry name" value="Beta-glucanase-like"/>
</dbReference>
<name>A0A081CHV4_PSEA2</name>
<dbReference type="RefSeq" id="XP_014655495.1">
    <property type="nucleotide sequence ID" value="XM_014800009.1"/>
</dbReference>
<protein>
    <submittedName>
        <fullName evidence="1">Uncharacterized protein</fullName>
    </submittedName>
</protein>
<proteinExistence type="predicted"/>
<dbReference type="SUPFAM" id="SSF49899">
    <property type="entry name" value="Concanavalin A-like lectins/glucanases"/>
    <property type="match status" value="1"/>
</dbReference>
<dbReference type="GeneID" id="26305261"/>
<dbReference type="EMBL" id="DF830079">
    <property type="protein sequence ID" value="GAK66250.1"/>
    <property type="molecule type" value="Genomic_DNA"/>
</dbReference>
<dbReference type="GO" id="GO:0004553">
    <property type="term" value="F:hydrolase activity, hydrolyzing O-glycosyl compounds"/>
    <property type="evidence" value="ECO:0007669"/>
    <property type="project" value="InterPro"/>
</dbReference>
<dbReference type="Pfam" id="PF26113">
    <property type="entry name" value="GH16_XgeA"/>
    <property type="match status" value="1"/>
</dbReference>
<dbReference type="Proteomes" id="UP000053758">
    <property type="component" value="Unassembled WGS sequence"/>
</dbReference>
<keyword evidence="2" id="KW-1185">Reference proteome</keyword>
<gene>
    <name evidence="1" type="ORF">PAN0_012c4472</name>
</gene>